<comment type="subcellular location">
    <subcellularLocation>
        <location evidence="13">Cell membrane</location>
        <topology evidence="13">Single-pass membrane protein</topology>
    </subcellularLocation>
    <subcellularLocation>
        <location evidence="12">Endomembrane system</location>
        <topology evidence="12">Single-pass membrane protein</topology>
    </subcellularLocation>
</comment>
<keyword evidence="5 13" id="KW-0375">Hydrogen ion transport</keyword>
<dbReference type="Pfam" id="PF00430">
    <property type="entry name" value="ATP-synt_B"/>
    <property type="match status" value="1"/>
</dbReference>
<evidence type="ECO:0000256" key="11">
    <source>
        <dbReference type="ARBA" id="ARBA00025614"/>
    </source>
</evidence>
<evidence type="ECO:0000256" key="1">
    <source>
        <dbReference type="ARBA" id="ARBA00005513"/>
    </source>
</evidence>
<comment type="caution">
    <text evidence="16">The sequence shown here is derived from an EMBL/GenBank/DDBJ whole genome shotgun (WGS) entry which is preliminary data.</text>
</comment>
<evidence type="ECO:0000313" key="16">
    <source>
        <dbReference type="EMBL" id="GGF16553.1"/>
    </source>
</evidence>
<comment type="similarity">
    <text evidence="1 13 14">Belongs to the ATPase B chain family.</text>
</comment>
<evidence type="ECO:0000256" key="4">
    <source>
        <dbReference type="ARBA" id="ARBA00022692"/>
    </source>
</evidence>
<comment type="function">
    <text evidence="10 13">F(1)F(0) ATP synthase produces ATP from ADP in the presence of a proton or sodium gradient. F-type ATPases consist of two structural domains, F(1) containing the extramembraneous catalytic core and F(0) containing the membrane proton channel, linked together by a central stalk and a peripheral stalk. During catalysis, ATP synthesis in the catalytic domain of F(1) is coupled via a rotary mechanism of the central stalk subunits to proton translocation.</text>
</comment>
<dbReference type="PANTHER" id="PTHR33445:SF1">
    <property type="entry name" value="ATP SYNTHASE SUBUNIT B"/>
    <property type="match status" value="1"/>
</dbReference>
<keyword evidence="9 13" id="KW-0066">ATP synthesis</keyword>
<keyword evidence="15" id="KW-0175">Coiled coil</keyword>
<evidence type="ECO:0000256" key="14">
    <source>
        <dbReference type="RuleBase" id="RU003848"/>
    </source>
</evidence>
<evidence type="ECO:0000256" key="7">
    <source>
        <dbReference type="ARBA" id="ARBA00023065"/>
    </source>
</evidence>
<keyword evidence="8 13" id="KW-0472">Membrane</keyword>
<dbReference type="GO" id="GO:0012505">
    <property type="term" value="C:endomembrane system"/>
    <property type="evidence" value="ECO:0007669"/>
    <property type="project" value="UniProtKB-SubCell"/>
</dbReference>
<evidence type="ECO:0000256" key="12">
    <source>
        <dbReference type="ARBA" id="ARBA00037847"/>
    </source>
</evidence>
<evidence type="ECO:0000256" key="15">
    <source>
        <dbReference type="SAM" id="Coils"/>
    </source>
</evidence>
<evidence type="ECO:0000256" key="10">
    <source>
        <dbReference type="ARBA" id="ARBA00025198"/>
    </source>
</evidence>
<dbReference type="PANTHER" id="PTHR33445">
    <property type="entry name" value="ATP SYNTHASE SUBUNIT B', CHLOROPLASTIC"/>
    <property type="match status" value="1"/>
</dbReference>
<evidence type="ECO:0000256" key="6">
    <source>
        <dbReference type="ARBA" id="ARBA00022989"/>
    </source>
</evidence>
<evidence type="ECO:0000256" key="2">
    <source>
        <dbReference type="ARBA" id="ARBA00022448"/>
    </source>
</evidence>
<dbReference type="HAMAP" id="MF_01398">
    <property type="entry name" value="ATP_synth_b_bprime"/>
    <property type="match status" value="1"/>
</dbReference>
<keyword evidence="6 13" id="KW-1133">Transmembrane helix</keyword>
<comment type="function">
    <text evidence="11">Component of the F(0) channel, it forms part of the peripheral stalk, linking F(1) to F(0). The b'-subunit is a diverged and duplicated form of b found in plants and photosynthetic bacteria.</text>
</comment>
<evidence type="ECO:0000256" key="13">
    <source>
        <dbReference type="HAMAP-Rule" id="MF_01398"/>
    </source>
</evidence>
<keyword evidence="17" id="KW-1185">Reference proteome</keyword>
<dbReference type="InterPro" id="IPR002146">
    <property type="entry name" value="ATP_synth_b/b'su_bac/chlpt"/>
</dbReference>
<keyword evidence="7 13" id="KW-0406">Ion transport</keyword>
<dbReference type="InterPro" id="IPR050059">
    <property type="entry name" value="ATP_synthase_B_chain"/>
</dbReference>
<dbReference type="GO" id="GO:0046933">
    <property type="term" value="F:proton-transporting ATP synthase activity, rotational mechanism"/>
    <property type="evidence" value="ECO:0007669"/>
    <property type="project" value="UniProtKB-UniRule"/>
</dbReference>
<dbReference type="CDD" id="cd06503">
    <property type="entry name" value="ATP-synt_Fo_b"/>
    <property type="match status" value="1"/>
</dbReference>
<evidence type="ECO:0000256" key="5">
    <source>
        <dbReference type="ARBA" id="ARBA00022781"/>
    </source>
</evidence>
<proteinExistence type="inferred from homology"/>
<dbReference type="AlphaFoldDB" id="A0A8J2YSQ9"/>
<comment type="subunit">
    <text evidence="13">F-type ATPases have 2 components, F(1) - the catalytic core - and F(0) - the membrane proton channel. F(1) has five subunits: alpha(3), beta(3), gamma(1), delta(1), epsilon(1). F(0) has three main subunits: a(1), b(2) and c(10-14). The alpha and beta chains form an alternating ring which encloses part of the gamma chain. F(1) is attached to F(0) by a central stalk formed by the gamma and epsilon chains, while a peripheral stalk is formed by the delta and b chains.</text>
</comment>
<dbReference type="GO" id="GO:0005886">
    <property type="term" value="C:plasma membrane"/>
    <property type="evidence" value="ECO:0007669"/>
    <property type="project" value="UniProtKB-SubCell"/>
</dbReference>
<feature type="transmembrane region" description="Helical" evidence="13">
    <location>
        <begin position="7"/>
        <end position="27"/>
    </location>
</feature>
<reference evidence="16" key="1">
    <citation type="journal article" date="2014" name="Int. J. Syst. Evol. Microbiol.">
        <title>Complete genome sequence of Corynebacterium casei LMG S-19264T (=DSM 44701T), isolated from a smear-ripened cheese.</title>
        <authorList>
            <consortium name="US DOE Joint Genome Institute (JGI-PGF)"/>
            <person name="Walter F."/>
            <person name="Albersmeier A."/>
            <person name="Kalinowski J."/>
            <person name="Ruckert C."/>
        </authorList>
    </citation>
    <scope>NUCLEOTIDE SEQUENCE</scope>
    <source>
        <strain evidence="16">CGMCC 1.15725</strain>
    </source>
</reference>
<protein>
    <recommendedName>
        <fullName evidence="13">ATP synthase subunit b</fullName>
    </recommendedName>
    <alternativeName>
        <fullName evidence="13">ATP synthase F(0) sector subunit b</fullName>
    </alternativeName>
    <alternativeName>
        <fullName evidence="13">ATPase subunit I</fullName>
    </alternativeName>
    <alternativeName>
        <fullName evidence="13">F-type ATPase subunit b</fullName>
        <shortName evidence="13">F-ATPase subunit b</shortName>
    </alternativeName>
</protein>
<dbReference type="EMBL" id="BMJQ01000005">
    <property type="protein sequence ID" value="GGF16553.1"/>
    <property type="molecule type" value="Genomic_DNA"/>
</dbReference>
<keyword evidence="13" id="KW-1003">Cell membrane</keyword>
<evidence type="ECO:0000256" key="3">
    <source>
        <dbReference type="ARBA" id="ARBA00022547"/>
    </source>
</evidence>
<keyword evidence="4 13" id="KW-0812">Transmembrane</keyword>
<evidence type="ECO:0000256" key="9">
    <source>
        <dbReference type="ARBA" id="ARBA00023310"/>
    </source>
</evidence>
<dbReference type="RefSeq" id="WP_189045735.1">
    <property type="nucleotide sequence ID" value="NZ_BMJQ01000005.1"/>
</dbReference>
<gene>
    <name evidence="16" type="primary">atpF1</name>
    <name evidence="13" type="synonym">atpF</name>
    <name evidence="16" type="ORF">GCM10011611_22900</name>
</gene>
<feature type="coiled-coil region" evidence="15">
    <location>
        <begin position="31"/>
        <end position="101"/>
    </location>
</feature>
<sequence length="162" mass="18070">MELFHEVEFWIAIAFVVAVAILIKQAAPGIIGSLDARAARIKEEIEEAKRLRAEAEATLAEYQRKQRDALAEAQSIVARAKEDAERIGRETEAELEAALRRREASTMDKIAQAEAKALAEVRHVAVDVAIEATRALLREQLDPQRGSKLIDDAIQELPKRLH</sequence>
<evidence type="ECO:0000313" key="17">
    <source>
        <dbReference type="Proteomes" id="UP000646365"/>
    </source>
</evidence>
<dbReference type="GO" id="GO:0046961">
    <property type="term" value="F:proton-transporting ATPase activity, rotational mechanism"/>
    <property type="evidence" value="ECO:0007669"/>
    <property type="project" value="TreeGrafter"/>
</dbReference>
<keyword evidence="3 13" id="KW-0138">CF(0)</keyword>
<dbReference type="Proteomes" id="UP000646365">
    <property type="component" value="Unassembled WGS sequence"/>
</dbReference>
<dbReference type="GO" id="GO:0045259">
    <property type="term" value="C:proton-transporting ATP synthase complex"/>
    <property type="evidence" value="ECO:0007669"/>
    <property type="project" value="UniProtKB-KW"/>
</dbReference>
<accession>A0A8J2YSQ9</accession>
<keyword evidence="2 13" id="KW-0813">Transport</keyword>
<reference evidence="16" key="2">
    <citation type="submission" date="2020-09" db="EMBL/GenBank/DDBJ databases">
        <authorList>
            <person name="Sun Q."/>
            <person name="Zhou Y."/>
        </authorList>
    </citation>
    <scope>NUCLEOTIDE SEQUENCE</scope>
    <source>
        <strain evidence="16">CGMCC 1.15725</strain>
    </source>
</reference>
<organism evidence="16 17">
    <name type="scientific">Aliidongia dinghuensis</name>
    <dbReference type="NCBI Taxonomy" id="1867774"/>
    <lineage>
        <taxon>Bacteria</taxon>
        <taxon>Pseudomonadati</taxon>
        <taxon>Pseudomonadota</taxon>
        <taxon>Alphaproteobacteria</taxon>
        <taxon>Rhodospirillales</taxon>
        <taxon>Dongiaceae</taxon>
        <taxon>Aliidongia</taxon>
    </lineage>
</organism>
<evidence type="ECO:0000256" key="8">
    <source>
        <dbReference type="ARBA" id="ARBA00023136"/>
    </source>
</evidence>
<name>A0A8J2YSQ9_9PROT</name>